<evidence type="ECO:0000259" key="2">
    <source>
        <dbReference type="Pfam" id="PF20695"/>
    </source>
</evidence>
<dbReference type="InterPro" id="IPR002830">
    <property type="entry name" value="UbiD"/>
</dbReference>
<name>A0ABT0GNW4_9HYPH</name>
<evidence type="ECO:0000259" key="3">
    <source>
        <dbReference type="Pfam" id="PF20696"/>
    </source>
</evidence>
<dbReference type="Pfam" id="PF01977">
    <property type="entry name" value="UbiD"/>
    <property type="match status" value="1"/>
</dbReference>
<sequence>MTGRDLPPFPNLRKFLGFLDRQEELKALQAPVDLHLEATALHRKVIGAAGPAVLLSNPVRAGRGGFAAPLLINLFGTAKRVANGLGLQPENLPDLGTFLASLRSPQPPASWRDARKLFPIAKAGLNARPKIVGPAKELCSVDPDLAQLPVQTCWPGDAGPLITWGMVVTRAPGKDDPRSYNLGIYRIQVLDRDRAILRWLPFRGGAQHHRQWLAGGGPMPVAVVIGCDPATLLASVIPAPGNVSELALAGIFNGRPARLVPCDSIDLHVPASAEIVLEGEVWPGETELEGPFGDHTGYYNEAAPYPVFRLTGMKIRRGAVYLSTFTGRSPDEPSVIGEAMLDIFRPLLRQAIPEILDVYLPPATCSYRVAVLKIDKSYPGQVRRAMMGFWSLLPQFSMTKYVIAVDPDIDIRNWDEVMWAVATRSDPERDLLVLTDTPVDQLDFASPREGLGGKLGIDATIKIGAETSRAFAEKLIMPLALEEQAERLFALLQPAGIPEPLS</sequence>
<dbReference type="InterPro" id="IPR049381">
    <property type="entry name" value="UbiD-like_C"/>
</dbReference>
<accession>A0ABT0GNW4</accession>
<feature type="domain" description="3-octaprenyl-4-hydroxybenzoate carboxy-lyase-like N-terminal" evidence="2">
    <location>
        <begin position="18"/>
        <end position="92"/>
    </location>
</feature>
<keyword evidence="5" id="KW-1185">Reference proteome</keyword>
<protein>
    <submittedName>
        <fullName evidence="4">UbiD family decarboxylase</fullName>
    </submittedName>
</protein>
<comment type="caution">
    <text evidence="4">The sequence shown here is derived from an EMBL/GenBank/DDBJ whole genome shotgun (WGS) entry which is preliminary data.</text>
</comment>
<dbReference type="Gene3D" id="3.40.1670.10">
    <property type="entry name" value="UbiD C-terminal domain-like"/>
    <property type="match status" value="1"/>
</dbReference>
<evidence type="ECO:0000259" key="1">
    <source>
        <dbReference type="Pfam" id="PF01977"/>
    </source>
</evidence>
<proteinExistence type="predicted"/>
<dbReference type="Pfam" id="PF20696">
    <property type="entry name" value="UbiD_C"/>
    <property type="match status" value="1"/>
</dbReference>
<dbReference type="InterPro" id="IPR049383">
    <property type="entry name" value="UbiD-like_N"/>
</dbReference>
<evidence type="ECO:0000313" key="4">
    <source>
        <dbReference type="EMBL" id="MCK7611120.1"/>
    </source>
</evidence>
<gene>
    <name evidence="4" type="ORF">M0H32_03010</name>
</gene>
<evidence type="ECO:0000313" key="5">
    <source>
        <dbReference type="Proteomes" id="UP001431221"/>
    </source>
</evidence>
<dbReference type="SUPFAM" id="SSF143968">
    <property type="entry name" value="UbiD C-terminal domain-like"/>
    <property type="match status" value="1"/>
</dbReference>
<organism evidence="4 5">
    <name type="scientific">Roseibium sediminicola</name>
    <dbReference type="NCBI Taxonomy" id="2933272"/>
    <lineage>
        <taxon>Bacteria</taxon>
        <taxon>Pseudomonadati</taxon>
        <taxon>Pseudomonadota</taxon>
        <taxon>Alphaproteobacteria</taxon>
        <taxon>Hyphomicrobiales</taxon>
        <taxon>Stappiaceae</taxon>
        <taxon>Roseibium</taxon>
    </lineage>
</organism>
<dbReference type="InterPro" id="IPR048304">
    <property type="entry name" value="UbiD_Rift_dom"/>
</dbReference>
<dbReference type="RefSeq" id="WP_248150496.1">
    <property type="nucleotide sequence ID" value="NZ_JALNMJ010000001.1"/>
</dbReference>
<feature type="domain" description="3-octaprenyl-4-hydroxybenzoate carboxy-lyase-like C-terminal" evidence="3">
    <location>
        <begin position="335"/>
        <end position="459"/>
    </location>
</feature>
<dbReference type="PANTHER" id="PTHR30108">
    <property type="entry name" value="3-OCTAPRENYL-4-HYDROXYBENZOATE CARBOXY-LYASE-RELATED"/>
    <property type="match status" value="1"/>
</dbReference>
<dbReference type="Pfam" id="PF20695">
    <property type="entry name" value="UbiD_N"/>
    <property type="match status" value="1"/>
</dbReference>
<feature type="domain" description="3-octaprenyl-4-hydroxybenzoate carboxy-lyase-like Rift-related" evidence="1">
    <location>
        <begin position="141"/>
        <end position="328"/>
    </location>
</feature>
<dbReference type="Proteomes" id="UP001431221">
    <property type="component" value="Unassembled WGS sequence"/>
</dbReference>
<dbReference type="PANTHER" id="PTHR30108:SF17">
    <property type="entry name" value="FERULIC ACID DECARBOXYLASE 1"/>
    <property type="match status" value="1"/>
</dbReference>
<dbReference type="EMBL" id="JALNMJ010000001">
    <property type="protein sequence ID" value="MCK7611120.1"/>
    <property type="molecule type" value="Genomic_DNA"/>
</dbReference>
<reference evidence="4" key="1">
    <citation type="submission" date="2022-04" db="EMBL/GenBank/DDBJ databases">
        <title>Roseibium sp. CAU 1639 isolated from mud.</title>
        <authorList>
            <person name="Kim W."/>
        </authorList>
    </citation>
    <scope>NUCLEOTIDE SEQUENCE</scope>
    <source>
        <strain evidence="4">CAU 1639</strain>
    </source>
</reference>
<dbReference type="SUPFAM" id="SSF50475">
    <property type="entry name" value="FMN-binding split barrel"/>
    <property type="match status" value="1"/>
</dbReference>
<dbReference type="NCBIfam" id="TIGR00148">
    <property type="entry name" value="UbiD family decarboxylase"/>
    <property type="match status" value="1"/>
</dbReference>